<dbReference type="GO" id="GO:0005737">
    <property type="term" value="C:cytoplasm"/>
    <property type="evidence" value="ECO:0007669"/>
    <property type="project" value="UniProtKB-SubCell"/>
</dbReference>
<comment type="subunit">
    <text evidence="3">UreD, UreF and UreG form a complex that acts as a GTP-hydrolysis-dependent molecular chaperone, activating the urease apoprotein by helping to assemble the nickel containing metallocenter of UreC. The UreE protein probably delivers the nickel.</text>
</comment>
<proteinExistence type="inferred from homology"/>
<dbReference type="EMBL" id="CP053069">
    <property type="protein sequence ID" value="QJR11451.1"/>
    <property type="molecule type" value="Genomic_DNA"/>
</dbReference>
<comment type="function">
    <text evidence="3">Required for maturation of urease via the functional incorporation of the urease nickel metallocenter.</text>
</comment>
<comment type="similarity">
    <text evidence="1 3">Belongs to the UreD family.</text>
</comment>
<accession>A0A6M4GVX4</accession>
<dbReference type="PANTHER" id="PTHR33643">
    <property type="entry name" value="UREASE ACCESSORY PROTEIN D"/>
    <property type="match status" value="1"/>
</dbReference>
<keyword evidence="3" id="KW-0963">Cytoplasm</keyword>
<evidence type="ECO:0000256" key="1">
    <source>
        <dbReference type="ARBA" id="ARBA00007177"/>
    </source>
</evidence>
<dbReference type="RefSeq" id="WP_171092806.1">
    <property type="nucleotide sequence ID" value="NZ_CP053069.1"/>
</dbReference>
<keyword evidence="3" id="KW-0996">Nickel insertion</keyword>
<dbReference type="HAMAP" id="MF_01384">
    <property type="entry name" value="UreD"/>
    <property type="match status" value="1"/>
</dbReference>
<dbReference type="Proteomes" id="UP000501534">
    <property type="component" value="Chromosome"/>
</dbReference>
<reference evidence="4 5" key="1">
    <citation type="submission" date="2020-04" db="EMBL/GenBank/DDBJ databases">
        <title>Usitatibacter rugosus gen. nov., sp. nov. and Usitatibacter palustris sp. nov., novel members of Usitatibacteraceae fam. nov. within the order Nitrosomonadales isolated from soil.</title>
        <authorList>
            <person name="Huber K.J."/>
            <person name="Neumann-Schaal M."/>
            <person name="Geppert A."/>
            <person name="Luckner M."/>
            <person name="Wanner G."/>
            <person name="Overmann J."/>
        </authorList>
    </citation>
    <scope>NUCLEOTIDE SEQUENCE [LARGE SCALE GENOMIC DNA]</scope>
    <source>
        <strain evidence="4 5">0125_3</strain>
    </source>
</reference>
<evidence type="ECO:0000313" key="4">
    <source>
        <dbReference type="EMBL" id="QJR11451.1"/>
    </source>
</evidence>
<sequence>MLLADPVLAAAWRAELALEFERRGERTVLAKRHHDGPLVFQKALYPEGDAVCHGIIVHPPAGIAGGDELHLSATAGADAHALLTTPGATKWYRSAGALASSHIGWSVGAGAALEWLPQETIVFSGARARMNTLVGLTGNARYLGWEILCLGRTGSGEHFDRGEMIAATEITRDGKPVFIDRLRVEGGGPMLDSPAGLHGAPVTATFVAACDTLDANHVAQCREVEAPAHGDGAITRLPGVVVARYLGTRTDAAREWFTRLWHVLRPAVLQREAHEPRIWRT</sequence>
<evidence type="ECO:0000256" key="2">
    <source>
        <dbReference type="ARBA" id="ARBA00023186"/>
    </source>
</evidence>
<comment type="subcellular location">
    <subcellularLocation>
        <location evidence="3">Cytoplasm</location>
    </subcellularLocation>
</comment>
<evidence type="ECO:0000313" key="5">
    <source>
        <dbReference type="Proteomes" id="UP000501534"/>
    </source>
</evidence>
<organism evidence="4 5">
    <name type="scientific">Usitatibacter rugosus</name>
    <dbReference type="NCBI Taxonomy" id="2732067"/>
    <lineage>
        <taxon>Bacteria</taxon>
        <taxon>Pseudomonadati</taxon>
        <taxon>Pseudomonadota</taxon>
        <taxon>Betaproteobacteria</taxon>
        <taxon>Nitrosomonadales</taxon>
        <taxon>Usitatibacteraceae</taxon>
        <taxon>Usitatibacter</taxon>
    </lineage>
</organism>
<evidence type="ECO:0000256" key="3">
    <source>
        <dbReference type="HAMAP-Rule" id="MF_01384"/>
    </source>
</evidence>
<dbReference type="Pfam" id="PF01774">
    <property type="entry name" value="UreD"/>
    <property type="match status" value="1"/>
</dbReference>
<dbReference type="GO" id="GO:0016151">
    <property type="term" value="F:nickel cation binding"/>
    <property type="evidence" value="ECO:0007669"/>
    <property type="project" value="UniProtKB-UniRule"/>
</dbReference>
<dbReference type="PANTHER" id="PTHR33643:SF1">
    <property type="entry name" value="UREASE ACCESSORY PROTEIN D"/>
    <property type="match status" value="1"/>
</dbReference>
<dbReference type="AlphaFoldDB" id="A0A6M4GVX4"/>
<keyword evidence="5" id="KW-1185">Reference proteome</keyword>
<name>A0A6M4GVX4_9PROT</name>
<dbReference type="InterPro" id="IPR002669">
    <property type="entry name" value="UreD"/>
</dbReference>
<keyword evidence="2 3" id="KW-0143">Chaperone</keyword>
<gene>
    <name evidence="3 4" type="primary">ureD</name>
    <name evidence="4" type="ORF">DSM104443_02527</name>
</gene>
<dbReference type="KEGG" id="uru:DSM104443_02527"/>
<protein>
    <recommendedName>
        <fullName evidence="3">Urease accessory protein UreD</fullName>
    </recommendedName>
</protein>